<accession>A0A915KSW0</accession>
<organism evidence="1 2">
    <name type="scientific">Romanomermis culicivorax</name>
    <name type="common">Nematode worm</name>
    <dbReference type="NCBI Taxonomy" id="13658"/>
    <lineage>
        <taxon>Eukaryota</taxon>
        <taxon>Metazoa</taxon>
        <taxon>Ecdysozoa</taxon>
        <taxon>Nematoda</taxon>
        <taxon>Enoplea</taxon>
        <taxon>Dorylaimia</taxon>
        <taxon>Mermithida</taxon>
        <taxon>Mermithoidea</taxon>
        <taxon>Mermithidae</taxon>
        <taxon>Romanomermis</taxon>
    </lineage>
</organism>
<evidence type="ECO:0000313" key="1">
    <source>
        <dbReference type="Proteomes" id="UP000887565"/>
    </source>
</evidence>
<proteinExistence type="predicted"/>
<keyword evidence="1" id="KW-1185">Reference proteome</keyword>
<name>A0A915KSW0_ROMCU</name>
<dbReference type="Proteomes" id="UP000887565">
    <property type="component" value="Unplaced"/>
</dbReference>
<evidence type="ECO:0000313" key="2">
    <source>
        <dbReference type="WBParaSite" id="nRc.2.0.1.t41984-RA"/>
    </source>
</evidence>
<protein>
    <submittedName>
        <fullName evidence="2">Uncharacterized protein</fullName>
    </submittedName>
</protein>
<reference evidence="2" key="1">
    <citation type="submission" date="2022-11" db="UniProtKB">
        <authorList>
            <consortium name="WormBaseParasite"/>
        </authorList>
    </citation>
    <scope>IDENTIFICATION</scope>
</reference>
<dbReference type="AlphaFoldDB" id="A0A915KSW0"/>
<sequence length="82" mass="9501">REFRNRKASYLQAFDLCVVDEQSDRRFRIYIIIVVSINRPICPLSPRSLDQNMQTPTAPKTSTLAMRILTLMRNESTTILSV</sequence>
<dbReference type="WBParaSite" id="nRc.2.0.1.t41984-RA">
    <property type="protein sequence ID" value="nRc.2.0.1.t41984-RA"/>
    <property type="gene ID" value="nRc.2.0.1.g41984"/>
</dbReference>